<dbReference type="Proteomes" id="UP001179952">
    <property type="component" value="Unassembled WGS sequence"/>
</dbReference>
<dbReference type="CDD" id="cd22744">
    <property type="entry name" value="OTU"/>
    <property type="match status" value="1"/>
</dbReference>
<dbReference type="InterPro" id="IPR004330">
    <property type="entry name" value="FAR1_DNA_bnd_dom"/>
</dbReference>
<name>A0AAV8ZZX3_ACOGR</name>
<dbReference type="EMBL" id="JAUJYN010000021">
    <property type="protein sequence ID" value="KAK1258281.1"/>
    <property type="molecule type" value="Genomic_DNA"/>
</dbReference>
<dbReference type="InterPro" id="IPR052579">
    <property type="entry name" value="Zinc_finger_SWIM"/>
</dbReference>
<feature type="domain" description="FAR1" evidence="2">
    <location>
        <begin position="58"/>
        <end position="145"/>
    </location>
</feature>
<evidence type="ECO:0000259" key="2">
    <source>
        <dbReference type="Pfam" id="PF03101"/>
    </source>
</evidence>
<organism evidence="3 4">
    <name type="scientific">Acorus gramineus</name>
    <name type="common">Dwarf sweet flag</name>
    <dbReference type="NCBI Taxonomy" id="55184"/>
    <lineage>
        <taxon>Eukaryota</taxon>
        <taxon>Viridiplantae</taxon>
        <taxon>Streptophyta</taxon>
        <taxon>Embryophyta</taxon>
        <taxon>Tracheophyta</taxon>
        <taxon>Spermatophyta</taxon>
        <taxon>Magnoliopsida</taxon>
        <taxon>Liliopsida</taxon>
        <taxon>Acoraceae</taxon>
        <taxon>Acorus</taxon>
    </lineage>
</organism>
<reference evidence="3" key="1">
    <citation type="journal article" date="2023" name="Nat. Commun.">
        <title>Diploid and tetraploid genomes of Acorus and the evolution of monocots.</title>
        <authorList>
            <person name="Ma L."/>
            <person name="Liu K.W."/>
            <person name="Li Z."/>
            <person name="Hsiao Y.Y."/>
            <person name="Qi Y."/>
            <person name="Fu T."/>
            <person name="Tang G.D."/>
            <person name="Zhang D."/>
            <person name="Sun W.H."/>
            <person name="Liu D.K."/>
            <person name="Li Y."/>
            <person name="Chen G.Z."/>
            <person name="Liu X.D."/>
            <person name="Liao X.Y."/>
            <person name="Jiang Y.T."/>
            <person name="Yu X."/>
            <person name="Hao Y."/>
            <person name="Huang J."/>
            <person name="Zhao X.W."/>
            <person name="Ke S."/>
            <person name="Chen Y.Y."/>
            <person name="Wu W.L."/>
            <person name="Hsu J.L."/>
            <person name="Lin Y.F."/>
            <person name="Huang M.D."/>
            <person name="Li C.Y."/>
            <person name="Huang L."/>
            <person name="Wang Z.W."/>
            <person name="Zhao X."/>
            <person name="Zhong W.Y."/>
            <person name="Peng D.H."/>
            <person name="Ahmad S."/>
            <person name="Lan S."/>
            <person name="Zhang J.S."/>
            <person name="Tsai W.C."/>
            <person name="Van de Peer Y."/>
            <person name="Liu Z.J."/>
        </authorList>
    </citation>
    <scope>NUCLEOTIDE SEQUENCE</scope>
    <source>
        <strain evidence="3">SCP</strain>
    </source>
</reference>
<protein>
    <recommendedName>
        <fullName evidence="2">FAR1 domain-containing protein</fullName>
    </recommendedName>
</protein>
<keyword evidence="4" id="KW-1185">Reference proteome</keyword>
<dbReference type="Gene3D" id="3.90.70.80">
    <property type="match status" value="1"/>
</dbReference>
<dbReference type="Pfam" id="PF03101">
    <property type="entry name" value="FAR1"/>
    <property type="match status" value="1"/>
</dbReference>
<reference evidence="3" key="2">
    <citation type="submission" date="2023-06" db="EMBL/GenBank/DDBJ databases">
        <authorList>
            <person name="Ma L."/>
            <person name="Liu K.-W."/>
            <person name="Li Z."/>
            <person name="Hsiao Y.-Y."/>
            <person name="Qi Y."/>
            <person name="Fu T."/>
            <person name="Tang G."/>
            <person name="Zhang D."/>
            <person name="Sun W.-H."/>
            <person name="Liu D.-K."/>
            <person name="Li Y."/>
            <person name="Chen G.-Z."/>
            <person name="Liu X.-D."/>
            <person name="Liao X.-Y."/>
            <person name="Jiang Y.-T."/>
            <person name="Yu X."/>
            <person name="Hao Y."/>
            <person name="Huang J."/>
            <person name="Zhao X.-W."/>
            <person name="Ke S."/>
            <person name="Chen Y.-Y."/>
            <person name="Wu W.-L."/>
            <person name="Hsu J.-L."/>
            <person name="Lin Y.-F."/>
            <person name="Huang M.-D."/>
            <person name="Li C.-Y."/>
            <person name="Huang L."/>
            <person name="Wang Z.-W."/>
            <person name="Zhao X."/>
            <person name="Zhong W.-Y."/>
            <person name="Peng D.-H."/>
            <person name="Ahmad S."/>
            <person name="Lan S."/>
            <person name="Zhang J.-S."/>
            <person name="Tsai W.-C."/>
            <person name="Van De Peer Y."/>
            <person name="Liu Z.-J."/>
        </authorList>
    </citation>
    <scope>NUCLEOTIDE SEQUENCE</scope>
    <source>
        <strain evidence="3">SCP</strain>
        <tissue evidence="3">Leaves</tissue>
    </source>
</reference>
<comment type="caution">
    <text evidence="3">The sequence shown here is derived from an EMBL/GenBank/DDBJ whole genome shotgun (WGS) entry which is preliminary data.</text>
</comment>
<feature type="region of interest" description="Disordered" evidence="1">
    <location>
        <begin position="511"/>
        <end position="532"/>
    </location>
</feature>
<accession>A0AAV8ZZX3</accession>
<sequence length="745" mass="84719">MSSERSIIPFVQDVEEPFPEVREAICNDPMTNIDTTEHFSTSLGFDNRTELIDWVKRVGRNIGVIVVIGRSEHSRPNKSARVDLICERGGGKYDSRPRKKDIDKKDRKKRQSTKKCGCLFKLRAIEHSGRWTLRVLCGSHNHPLIISFEGHSFAGKLLEDEYTVVEGMSVSGMRPRDILMHLKCRDPTNVSSMKTIYNARKAFSDLETWDKFNGAWFGVMRALTEEEFCRKLQLLEDEFRAFPNELSYLHKTWVVKHRERFVSAWIDKHLHLGNTSTNRVEGHHAKLKRQLQTSIGNFVSSWQTIHNLLELQISDIRASFEESLTRIPHRYRGFLYRKLVGMVSIYALQKIHTESYVADGIGPDSSLCNHVLYSTCGLPCAHMIGKYKREGCAIPVAAINPFWHKLGMTPFIEDFTDEVDIGPEIEMLLERFNHGSIAQQKEMKICLKKLSDPTSTILLEPTVKVNTKGCKKSGRKRAIALAEESTKRCLSGFEYVLQSVEESVEVGSAIPPQASHSKRAKHSNQSKMSVQRGRVCRSRSVGIEKYIAEFPPFLTPFISNIYDVPGDGHCGFRVVASFLGMSNNGWRDVRTDLLAEIEQHPDEYNLVFYGLAHVQEVKRILNCQSSTVGKEHWMSMPDMGFVIASCYKIVVIHISKHQCLTFFPLRDPPPPVSAHRILSIGYVNGCHFVGLEFTTDSPLPPAARTWDRFRLDMASSWVTPYIERIDRFRALAGTDVAVADVIDLE</sequence>
<dbReference type="PANTHER" id="PTHR31569">
    <property type="entry name" value="SWIM-TYPE DOMAIN-CONTAINING PROTEIN"/>
    <property type="match status" value="1"/>
</dbReference>
<evidence type="ECO:0000256" key="1">
    <source>
        <dbReference type="SAM" id="MobiDB-lite"/>
    </source>
</evidence>
<gene>
    <name evidence="3" type="ORF">QJS04_geneDACA017997</name>
</gene>
<feature type="region of interest" description="Disordered" evidence="1">
    <location>
        <begin position="89"/>
        <end position="108"/>
    </location>
</feature>
<dbReference type="PANTHER" id="PTHR31569:SF4">
    <property type="entry name" value="SWIM-TYPE DOMAIN-CONTAINING PROTEIN"/>
    <property type="match status" value="1"/>
</dbReference>
<feature type="compositionally biased region" description="Basic and acidic residues" evidence="1">
    <location>
        <begin position="89"/>
        <end position="105"/>
    </location>
</feature>
<proteinExistence type="predicted"/>
<dbReference type="AlphaFoldDB" id="A0AAV8ZZX3"/>
<evidence type="ECO:0000313" key="3">
    <source>
        <dbReference type="EMBL" id="KAK1258281.1"/>
    </source>
</evidence>
<evidence type="ECO:0000313" key="4">
    <source>
        <dbReference type="Proteomes" id="UP001179952"/>
    </source>
</evidence>